<feature type="transmembrane region" description="Helical" evidence="14">
    <location>
        <begin position="12"/>
        <end position="31"/>
    </location>
</feature>
<dbReference type="GO" id="GO:0010045">
    <property type="term" value="P:response to nickel cation"/>
    <property type="evidence" value="ECO:0007669"/>
    <property type="project" value="TreeGrafter"/>
</dbReference>
<dbReference type="RefSeq" id="WP_092875508.1">
    <property type="nucleotide sequence ID" value="NZ_FOVC01000002.1"/>
</dbReference>
<proteinExistence type="inferred from homology"/>
<sequence length="365" mass="39760">MFDFASLLQHSNAWLFVPGAMLLGALHGLEPGHSKTMMAAFIVAIRGSVKQAVLLGLAATFSHTLIVWLVALGGTWISSRFTAAVAEPWLELISALVIMAIAAWIAWHNWRQERSWRLQQDLRRQTNNNTGLQVVDTGHGLVEISLTQQQGENCWQLRSLSGRPWQADEVILTTDPDEKSAHQFDFANVGSFLRSTQSTGPQQPSAARLTLSHAGHAHDYDLQFGPQNIAVEAAVFQDAHELAHARQIEKRFQGQAVTNGQILLFGLTGGLIPCPAAVTVLLICLQMKALALGSALVLCFSIGLALTMVAVGVAAALSVDQLARRWNGFDTLARRAPWLSSLLMLAIAGFMAWHGWQGLSHQLIT</sequence>
<keyword evidence="13" id="KW-0170">Cobalt</keyword>
<dbReference type="GO" id="GO:0046583">
    <property type="term" value="F:monoatomic cation efflux transmembrane transporter activity"/>
    <property type="evidence" value="ECO:0007669"/>
    <property type="project" value="TreeGrafter"/>
</dbReference>
<keyword evidence="11" id="KW-0921">Nickel transport</keyword>
<keyword evidence="9 14" id="KW-1133">Transmembrane helix</keyword>
<comment type="function">
    <text evidence="1">Efflux system for nickel and cobalt.</text>
</comment>
<dbReference type="OrthoDB" id="271709at2"/>
<keyword evidence="6" id="KW-1003">Cell membrane</keyword>
<dbReference type="InterPro" id="IPR011541">
    <property type="entry name" value="Ni/Co_transpt_high_affinity"/>
</dbReference>
<evidence type="ECO:0000256" key="1">
    <source>
        <dbReference type="ARBA" id="ARBA00002510"/>
    </source>
</evidence>
<evidence type="ECO:0000256" key="4">
    <source>
        <dbReference type="ARBA" id="ARBA00022426"/>
    </source>
</evidence>
<name>A0A1I4VZ97_9GAMM</name>
<dbReference type="NCBIfam" id="NF007454">
    <property type="entry name" value="PRK10019.1"/>
    <property type="match status" value="1"/>
</dbReference>
<dbReference type="EMBL" id="FOVC01000002">
    <property type="protein sequence ID" value="SFN06490.1"/>
    <property type="molecule type" value="Genomic_DNA"/>
</dbReference>
<feature type="transmembrane region" description="Helical" evidence="14">
    <location>
        <begin position="338"/>
        <end position="356"/>
    </location>
</feature>
<dbReference type="Pfam" id="PF03824">
    <property type="entry name" value="NicO"/>
    <property type="match status" value="2"/>
</dbReference>
<evidence type="ECO:0000256" key="3">
    <source>
        <dbReference type="ARBA" id="ARBA00010428"/>
    </source>
</evidence>
<keyword evidence="7" id="KW-0533">Nickel</keyword>
<feature type="transmembrane region" description="Helical" evidence="14">
    <location>
        <begin position="89"/>
        <end position="107"/>
    </location>
</feature>
<organism evidence="15 16">
    <name type="scientific">Izhakiella capsodis</name>
    <dbReference type="NCBI Taxonomy" id="1367852"/>
    <lineage>
        <taxon>Bacteria</taxon>
        <taxon>Pseudomonadati</taxon>
        <taxon>Pseudomonadota</taxon>
        <taxon>Gammaproteobacteria</taxon>
        <taxon>Enterobacterales</taxon>
        <taxon>Erwiniaceae</taxon>
        <taxon>Izhakiella</taxon>
    </lineage>
</organism>
<evidence type="ECO:0000256" key="2">
    <source>
        <dbReference type="ARBA" id="ARBA00004651"/>
    </source>
</evidence>
<feature type="transmembrane region" description="Helical" evidence="14">
    <location>
        <begin position="52"/>
        <end position="77"/>
    </location>
</feature>
<protein>
    <recommendedName>
        <fullName evidence="14">Nickel/cobalt efflux system</fullName>
    </recommendedName>
</protein>
<dbReference type="GO" id="GO:0015099">
    <property type="term" value="F:nickel cation transmembrane transporter activity"/>
    <property type="evidence" value="ECO:0007669"/>
    <property type="project" value="UniProtKB-UniRule"/>
</dbReference>
<evidence type="ECO:0000256" key="13">
    <source>
        <dbReference type="ARBA" id="ARBA00023285"/>
    </source>
</evidence>
<dbReference type="GO" id="GO:0006824">
    <property type="term" value="P:cobalt ion transport"/>
    <property type="evidence" value="ECO:0007669"/>
    <property type="project" value="UniProtKB-KW"/>
</dbReference>
<evidence type="ECO:0000256" key="9">
    <source>
        <dbReference type="ARBA" id="ARBA00022989"/>
    </source>
</evidence>
<evidence type="ECO:0000313" key="15">
    <source>
        <dbReference type="EMBL" id="SFN06490.1"/>
    </source>
</evidence>
<evidence type="ECO:0000256" key="12">
    <source>
        <dbReference type="ARBA" id="ARBA00023136"/>
    </source>
</evidence>
<keyword evidence="5 14" id="KW-0813">Transport</keyword>
<keyword evidence="16" id="KW-1185">Reference proteome</keyword>
<evidence type="ECO:0000256" key="6">
    <source>
        <dbReference type="ARBA" id="ARBA00022475"/>
    </source>
</evidence>
<gene>
    <name evidence="15" type="ORF">SAMN05216516_102173</name>
</gene>
<evidence type="ECO:0000313" key="16">
    <source>
        <dbReference type="Proteomes" id="UP000242222"/>
    </source>
</evidence>
<evidence type="ECO:0000256" key="11">
    <source>
        <dbReference type="ARBA" id="ARBA00023112"/>
    </source>
</evidence>
<dbReference type="GO" id="GO:0032025">
    <property type="term" value="P:response to cobalt ion"/>
    <property type="evidence" value="ECO:0007669"/>
    <property type="project" value="TreeGrafter"/>
</dbReference>
<dbReference type="Proteomes" id="UP000242222">
    <property type="component" value="Unassembled WGS sequence"/>
</dbReference>
<dbReference type="AlphaFoldDB" id="A0A1I4VZ97"/>
<dbReference type="PANTHER" id="PTHR40659">
    <property type="entry name" value="NICKEL/COBALT EFFLUX SYSTEM RCNA"/>
    <property type="match status" value="1"/>
</dbReference>
<keyword evidence="4" id="KW-0171">Cobalt transport</keyword>
<evidence type="ECO:0000256" key="8">
    <source>
        <dbReference type="ARBA" id="ARBA00022692"/>
    </source>
</evidence>
<evidence type="ECO:0000256" key="14">
    <source>
        <dbReference type="RuleBase" id="RU362101"/>
    </source>
</evidence>
<dbReference type="STRING" id="1367852.SAMN05216516_102173"/>
<evidence type="ECO:0000256" key="7">
    <source>
        <dbReference type="ARBA" id="ARBA00022596"/>
    </source>
</evidence>
<feature type="transmembrane region" description="Helical" evidence="14">
    <location>
        <begin position="262"/>
        <end position="283"/>
    </location>
</feature>
<dbReference type="PANTHER" id="PTHR40659:SF1">
    <property type="entry name" value="NICKEL_COBALT EFFLUX SYSTEM RCNA"/>
    <property type="match status" value="1"/>
</dbReference>
<comment type="similarity">
    <text evidence="3">Belongs to the NiCoT transporter (TC 2.A.52) family. RcnA subfamily.</text>
</comment>
<keyword evidence="12 14" id="KW-0472">Membrane</keyword>
<evidence type="ECO:0000256" key="10">
    <source>
        <dbReference type="ARBA" id="ARBA00023065"/>
    </source>
</evidence>
<keyword evidence="10" id="KW-0406">Ion transport</keyword>
<feature type="transmembrane region" description="Helical" evidence="14">
    <location>
        <begin position="289"/>
        <end position="317"/>
    </location>
</feature>
<reference evidence="16" key="1">
    <citation type="submission" date="2016-10" db="EMBL/GenBank/DDBJ databases">
        <authorList>
            <person name="Varghese N."/>
            <person name="Submissions S."/>
        </authorList>
    </citation>
    <scope>NUCLEOTIDE SEQUENCE [LARGE SCALE GENOMIC DNA]</scope>
    <source>
        <strain evidence="16">N6PO6</strain>
    </source>
</reference>
<accession>A0A1I4VZ97</accession>
<keyword evidence="8 14" id="KW-0812">Transmembrane</keyword>
<evidence type="ECO:0000256" key="5">
    <source>
        <dbReference type="ARBA" id="ARBA00022448"/>
    </source>
</evidence>
<dbReference type="InterPro" id="IPR051224">
    <property type="entry name" value="NiCoT_RcnA"/>
</dbReference>
<dbReference type="GO" id="GO:0005886">
    <property type="term" value="C:plasma membrane"/>
    <property type="evidence" value="ECO:0007669"/>
    <property type="project" value="UniProtKB-SubCell"/>
</dbReference>
<comment type="subcellular location">
    <subcellularLocation>
        <location evidence="2 14">Cell membrane</location>
        <topology evidence="2 14">Multi-pass membrane protein</topology>
    </subcellularLocation>
</comment>